<dbReference type="EMBL" id="FOXS01000001">
    <property type="protein sequence ID" value="SFP71227.1"/>
    <property type="molecule type" value="Genomic_DNA"/>
</dbReference>
<keyword evidence="3" id="KW-1185">Reference proteome</keyword>
<reference evidence="3" key="1">
    <citation type="submission" date="2016-10" db="EMBL/GenBank/DDBJ databases">
        <authorList>
            <person name="Varghese N."/>
            <person name="Submissions S."/>
        </authorList>
    </citation>
    <scope>NUCLEOTIDE SEQUENCE [LARGE SCALE GENOMIC DNA]</scope>
    <source>
        <strain evidence="3">OR362-8,ATCC BAA-1266,JCM 13504</strain>
    </source>
</reference>
<dbReference type="PANTHER" id="PTHR33361">
    <property type="entry name" value="GLR0591 PROTEIN"/>
    <property type="match status" value="1"/>
</dbReference>
<keyword evidence="1" id="KW-0732">Signal</keyword>
<dbReference type="OrthoDB" id="9760040at2"/>
<feature type="chain" id="PRO_5011630605" evidence="1">
    <location>
        <begin position="21"/>
        <end position="584"/>
    </location>
</feature>
<dbReference type="RefSeq" id="WP_092668045.1">
    <property type="nucleotide sequence ID" value="NZ_FOXS01000001.1"/>
</dbReference>
<proteinExistence type="predicted"/>
<dbReference type="AlphaFoldDB" id="A0A1I5SL51"/>
<feature type="signal peptide" evidence="1">
    <location>
        <begin position="1"/>
        <end position="20"/>
    </location>
</feature>
<protein>
    <submittedName>
        <fullName evidence="2">Uncharacterized conserved protein, DUF885 familyt</fullName>
    </submittedName>
</protein>
<gene>
    <name evidence="2" type="ORF">SAMN04515668_0093</name>
</gene>
<dbReference type="Proteomes" id="UP000199029">
    <property type="component" value="Unassembled WGS sequence"/>
</dbReference>
<dbReference type="PANTHER" id="PTHR33361:SF2">
    <property type="entry name" value="DUF885 DOMAIN-CONTAINING PROTEIN"/>
    <property type="match status" value="1"/>
</dbReference>
<dbReference type="Pfam" id="PF05960">
    <property type="entry name" value="DUF885"/>
    <property type="match status" value="1"/>
</dbReference>
<name>A0A1I5SL51_HYMAR</name>
<sequence>MSRSLLLALALFLLSSQLRAQQKLHKDIAQALSSIKEFEKQTRRRDSSSTHLLGSHTESAFLARNGFYKKIDAGLQQINRKSLSFEDEINLELLRHEVQDELSDYQYKSYLNPLLTDAGFHARLASRGNTVINSRKDAEQYILLLKDIPRFVDENLQLMRTGISVGITQPKEVMLRYASSYTQHIVDAPEKSVFWKPFAKKPAAISDGDWAAFQAEAKAVVTKDVISSYQKIKEFFDREYLPKARTSLGATQFPDGKAYYEDRVRHYTTTNLTSEQVYQLGLQEVARIRAEMDQVIQDVKFKGSFKEFVYFLRNDPQFFPKTGDELLKEAAFIAKTIEGKLPALFGKLPRQPFTVVPVPEYLAPNYTTGRYSGAPITGKRAGEYWVNTFNLPSRTLYTLESLTLHEAVPGHHLQQALTQELDNLPEFRRRLYINAFGEGWGLYSEYLGHEMGLYQSPYSRFGRLTYEMWRACRLVIDVGIHAKGWTRDQAVAYLADNTALSLHEVNTEVDRYILWPGQALAYKMGELKIKEMRTKTESALKADFDVRAFHDMVLSNGTVTLAILEKMTDKFIWEQQEKAKKKKR</sequence>
<organism evidence="2 3">
    <name type="scientific">Hymenobacter arizonensis</name>
    <name type="common">Siccationidurans arizonensis</name>
    <dbReference type="NCBI Taxonomy" id="1227077"/>
    <lineage>
        <taxon>Bacteria</taxon>
        <taxon>Pseudomonadati</taxon>
        <taxon>Bacteroidota</taxon>
        <taxon>Cytophagia</taxon>
        <taxon>Cytophagales</taxon>
        <taxon>Hymenobacteraceae</taxon>
        <taxon>Hymenobacter</taxon>
    </lineage>
</organism>
<evidence type="ECO:0000256" key="1">
    <source>
        <dbReference type="SAM" id="SignalP"/>
    </source>
</evidence>
<evidence type="ECO:0000313" key="3">
    <source>
        <dbReference type="Proteomes" id="UP000199029"/>
    </source>
</evidence>
<evidence type="ECO:0000313" key="2">
    <source>
        <dbReference type="EMBL" id="SFP71227.1"/>
    </source>
</evidence>
<accession>A0A1I5SL51</accession>
<dbReference type="InterPro" id="IPR010281">
    <property type="entry name" value="DUF885"/>
</dbReference>
<dbReference type="STRING" id="1227077.SAMN04515668_0093"/>